<evidence type="ECO:0000256" key="2">
    <source>
        <dbReference type="ARBA" id="ARBA00022723"/>
    </source>
</evidence>
<reference evidence="8 9" key="1">
    <citation type="submission" date="2024-11" db="EMBL/GenBank/DDBJ databases">
        <title>A near-complete genome assembly of Cinchona calisaya.</title>
        <authorList>
            <person name="Lian D.C."/>
            <person name="Zhao X.W."/>
            <person name="Wei L."/>
        </authorList>
    </citation>
    <scope>NUCLEOTIDE SEQUENCE [LARGE SCALE GENOMIC DNA]</scope>
    <source>
        <tissue evidence="8">Nenye</tissue>
    </source>
</reference>
<keyword evidence="9" id="KW-1185">Reference proteome</keyword>
<dbReference type="GO" id="GO:0008270">
    <property type="term" value="F:zinc ion binding"/>
    <property type="evidence" value="ECO:0007669"/>
    <property type="project" value="UniProtKB-KW"/>
</dbReference>
<evidence type="ECO:0000259" key="7">
    <source>
        <dbReference type="Pfam" id="PF08600"/>
    </source>
</evidence>
<evidence type="ECO:0000259" key="6">
    <source>
        <dbReference type="Pfam" id="PF07967"/>
    </source>
</evidence>
<feature type="domain" description="NuBaID C-terminal" evidence="7">
    <location>
        <begin position="584"/>
        <end position="617"/>
    </location>
</feature>
<evidence type="ECO:0000313" key="9">
    <source>
        <dbReference type="Proteomes" id="UP001630127"/>
    </source>
</evidence>
<dbReference type="InterPro" id="IPR013909">
    <property type="entry name" value="NuBaID_C"/>
</dbReference>
<evidence type="ECO:0000313" key="8">
    <source>
        <dbReference type="EMBL" id="KAL3512305.1"/>
    </source>
</evidence>
<sequence length="662" mass="71908">MAAEESEKRFEAVMEKLFQQHPPQILSNPNDSSSSSSAARNAYGVEWLKGRKRLNVLSKGSAIQEFQNTSGLGGSGQAPPCRPWDRDDLFRRLATFKSMTWFAKPQAVSAVNCARRGWINIDMDIISCESCGARLLFSTPSSWAQQQVEKAALVFSLKLDTGHKLLCPWVDNICDEKLAQFPPKPTTVSVEDYKKRCSALLQLSALPIISPSAIEYIRSPQLEQFLGGPSSVEKNKSADAFRSHINEPHSASSASYYQAQKLISLCGWEPHSLPYIVDCKFAKEESSKSVNLVNQSHIASNGLTLSVVCSSPIGIVDANDSQVSERALSEPNSVVLDCSLCGASVGLWAFSSVSRPIEFLRLVGYTELDENDASRSKDDASGNFFSGNENRDDCIKAMNTGFAASTSSYEKTSSLNLTIAGGPPPAKQSYRATISLPVVGRILRARISIDSIVGKDQELSLVEGNTAQHENQVGEPDSNNDNQLQNMQVIAGGLVNDDNLVRNVGSTEPLDSIVGDCNRSQIGEFPSSNVEDNAATVKGTVSDDLPGDRQSDNVVECGMQAVDGNIGHSSLGRNPEQVSLHKSMEFDPIRQHRLFCPWIASSSNSASGWQQTLSALQRHKEFSHSIAENTPSSLIEVDDPIASVRKLFSSPPAKRTKHAHAS</sequence>
<feature type="domain" description="C3HC-type" evidence="6">
    <location>
        <begin position="83"/>
        <end position="208"/>
    </location>
</feature>
<keyword evidence="5" id="KW-0539">Nucleus</keyword>
<dbReference type="Proteomes" id="UP001630127">
    <property type="component" value="Unassembled WGS sequence"/>
</dbReference>
<comment type="subcellular location">
    <subcellularLocation>
        <location evidence="1">Nucleus</location>
    </subcellularLocation>
</comment>
<protein>
    <recommendedName>
        <fullName evidence="10">C3HC-type domain-containing protein</fullName>
    </recommendedName>
</protein>
<evidence type="ECO:0000256" key="4">
    <source>
        <dbReference type="ARBA" id="ARBA00022833"/>
    </source>
</evidence>
<dbReference type="GO" id="GO:0005634">
    <property type="term" value="C:nucleus"/>
    <property type="evidence" value="ECO:0007669"/>
    <property type="project" value="UniProtKB-SubCell"/>
</dbReference>
<dbReference type="AlphaFoldDB" id="A0ABD2Z1W5"/>
<proteinExistence type="predicted"/>
<dbReference type="PANTHER" id="PTHR15835">
    <property type="entry name" value="NUCLEAR-INTERACTING PARTNER OF ALK"/>
    <property type="match status" value="1"/>
</dbReference>
<dbReference type="Pfam" id="PF07967">
    <property type="entry name" value="zf-C3HC"/>
    <property type="match status" value="1"/>
</dbReference>
<evidence type="ECO:0000256" key="1">
    <source>
        <dbReference type="ARBA" id="ARBA00004123"/>
    </source>
</evidence>
<keyword evidence="4" id="KW-0862">Zinc</keyword>
<dbReference type="PANTHER" id="PTHR15835:SF6">
    <property type="entry name" value="ZINC FINGER C3HC-TYPE PROTEIN 1"/>
    <property type="match status" value="1"/>
</dbReference>
<dbReference type="Pfam" id="PF08600">
    <property type="entry name" value="NuBaID_C"/>
    <property type="match status" value="1"/>
</dbReference>
<name>A0ABD2Z1W5_9GENT</name>
<keyword evidence="2" id="KW-0479">Metal-binding</keyword>
<evidence type="ECO:0008006" key="10">
    <source>
        <dbReference type="Google" id="ProtNLM"/>
    </source>
</evidence>
<gene>
    <name evidence="8" type="ORF">ACH5RR_025022</name>
</gene>
<organism evidence="8 9">
    <name type="scientific">Cinchona calisaya</name>
    <dbReference type="NCBI Taxonomy" id="153742"/>
    <lineage>
        <taxon>Eukaryota</taxon>
        <taxon>Viridiplantae</taxon>
        <taxon>Streptophyta</taxon>
        <taxon>Embryophyta</taxon>
        <taxon>Tracheophyta</taxon>
        <taxon>Spermatophyta</taxon>
        <taxon>Magnoliopsida</taxon>
        <taxon>eudicotyledons</taxon>
        <taxon>Gunneridae</taxon>
        <taxon>Pentapetalae</taxon>
        <taxon>asterids</taxon>
        <taxon>lamiids</taxon>
        <taxon>Gentianales</taxon>
        <taxon>Rubiaceae</taxon>
        <taxon>Cinchonoideae</taxon>
        <taxon>Cinchoneae</taxon>
        <taxon>Cinchona</taxon>
    </lineage>
</organism>
<evidence type="ECO:0000256" key="5">
    <source>
        <dbReference type="ARBA" id="ARBA00023242"/>
    </source>
</evidence>
<comment type="caution">
    <text evidence="8">The sequence shown here is derived from an EMBL/GenBank/DDBJ whole genome shotgun (WGS) entry which is preliminary data.</text>
</comment>
<dbReference type="InterPro" id="IPR012935">
    <property type="entry name" value="NuBaID_N"/>
</dbReference>
<evidence type="ECO:0000256" key="3">
    <source>
        <dbReference type="ARBA" id="ARBA00022771"/>
    </source>
</evidence>
<accession>A0ABD2Z1W5</accession>
<keyword evidence="3" id="KW-0863">Zinc-finger</keyword>
<dbReference type="EMBL" id="JBJUIK010000011">
    <property type="protein sequence ID" value="KAL3512305.1"/>
    <property type="molecule type" value="Genomic_DNA"/>
</dbReference>